<dbReference type="Gene3D" id="3.30.428.10">
    <property type="entry name" value="HIT-like"/>
    <property type="match status" value="1"/>
</dbReference>
<dbReference type="PANTHER" id="PTHR12486:SF5">
    <property type="entry name" value="ADENOSINE 5'-MONOPHOSPHORAMIDASE HINT3"/>
    <property type="match status" value="1"/>
</dbReference>
<evidence type="ECO:0000256" key="4">
    <source>
        <dbReference type="ARBA" id="ARBA00025764"/>
    </source>
</evidence>
<dbReference type="Pfam" id="PF11969">
    <property type="entry name" value="DcpS_C"/>
    <property type="match status" value="1"/>
</dbReference>
<keyword evidence="1" id="KW-0547">Nucleotide-binding</keyword>
<evidence type="ECO:0000256" key="5">
    <source>
        <dbReference type="ARBA" id="ARBA00039802"/>
    </source>
</evidence>
<evidence type="ECO:0000313" key="11">
    <source>
        <dbReference type="Proteomes" id="UP001176961"/>
    </source>
</evidence>
<organism evidence="10 11">
    <name type="scientific">Cylicocyclus nassatus</name>
    <name type="common">Nematode worm</name>
    <dbReference type="NCBI Taxonomy" id="53992"/>
    <lineage>
        <taxon>Eukaryota</taxon>
        <taxon>Metazoa</taxon>
        <taxon>Ecdysozoa</taxon>
        <taxon>Nematoda</taxon>
        <taxon>Chromadorea</taxon>
        <taxon>Rhabditida</taxon>
        <taxon>Rhabditina</taxon>
        <taxon>Rhabditomorpha</taxon>
        <taxon>Strongyloidea</taxon>
        <taxon>Strongylidae</taxon>
        <taxon>Cylicocyclus</taxon>
    </lineage>
</organism>
<dbReference type="EMBL" id="CATQJL010000001">
    <property type="protein sequence ID" value="CAJ0588567.1"/>
    <property type="molecule type" value="Genomic_DNA"/>
</dbReference>
<evidence type="ECO:0000256" key="1">
    <source>
        <dbReference type="ARBA" id="ARBA00022741"/>
    </source>
</evidence>
<evidence type="ECO:0000256" key="6">
    <source>
        <dbReference type="ARBA" id="ARBA00042361"/>
    </source>
</evidence>
<keyword evidence="2" id="KW-0378">Hydrolase</keyword>
<dbReference type="InterPro" id="IPR011146">
    <property type="entry name" value="HIT-like"/>
</dbReference>
<sequence>MTTAVSGCKFCDIANYKRDLHLRESDKCVIIRDIKPKTPHHFLAVSKAHINKPSDLTAADIPLLADMEKTGREYLRAELKARGEADTVEDLLRVGFHWGPLITVNHLHMHILYPISELGFFSRNVTFRPGKVFRTTSEIVGELKKAANIPDPLQENPAKDDNPDRLSAHAVAN</sequence>
<evidence type="ECO:0000256" key="2">
    <source>
        <dbReference type="ARBA" id="ARBA00022801"/>
    </source>
</evidence>
<feature type="short sequence motif" description="Histidine triad motif" evidence="7">
    <location>
        <begin position="106"/>
        <end position="110"/>
    </location>
</feature>
<evidence type="ECO:0000256" key="3">
    <source>
        <dbReference type="ARBA" id="ARBA00024472"/>
    </source>
</evidence>
<dbReference type="Proteomes" id="UP001176961">
    <property type="component" value="Unassembled WGS sequence"/>
</dbReference>
<feature type="region of interest" description="Disordered" evidence="8">
    <location>
        <begin position="150"/>
        <end position="173"/>
    </location>
</feature>
<comment type="catalytic activity">
    <reaction evidence="3">
        <text>adenosine 5'-phosphoramidate + H2O = NH4(+) + AMP</text>
        <dbReference type="Rhea" id="RHEA:67916"/>
        <dbReference type="ChEBI" id="CHEBI:15377"/>
        <dbReference type="ChEBI" id="CHEBI:28938"/>
        <dbReference type="ChEBI" id="CHEBI:57890"/>
        <dbReference type="ChEBI" id="CHEBI:456215"/>
    </reaction>
</comment>
<comment type="caution">
    <text evidence="10">The sequence shown here is derived from an EMBL/GenBank/DDBJ whole genome shotgun (WGS) entry which is preliminary data.</text>
</comment>
<feature type="domain" description="HIT" evidence="9">
    <location>
        <begin position="9"/>
        <end position="121"/>
    </location>
</feature>
<proteinExistence type="inferred from homology"/>
<dbReference type="PROSITE" id="PS51084">
    <property type="entry name" value="HIT_2"/>
    <property type="match status" value="1"/>
</dbReference>
<evidence type="ECO:0000259" key="9">
    <source>
        <dbReference type="PROSITE" id="PS51084"/>
    </source>
</evidence>
<dbReference type="GO" id="GO:0000166">
    <property type="term" value="F:nucleotide binding"/>
    <property type="evidence" value="ECO:0007669"/>
    <property type="project" value="UniProtKB-KW"/>
</dbReference>
<evidence type="ECO:0000313" key="10">
    <source>
        <dbReference type="EMBL" id="CAJ0588567.1"/>
    </source>
</evidence>
<name>A0AA36DJ32_CYLNA</name>
<evidence type="ECO:0000256" key="8">
    <source>
        <dbReference type="SAM" id="MobiDB-lite"/>
    </source>
</evidence>
<protein>
    <recommendedName>
        <fullName evidence="5">Adenosine 5'-monophosphoramidase HINT3</fullName>
    </recommendedName>
    <alternativeName>
        <fullName evidence="6">Histidine triad nucleotide-binding protein 3</fullName>
    </alternativeName>
</protein>
<comment type="similarity">
    <text evidence="4">Belongs to the HINT family.</text>
</comment>
<dbReference type="InterPro" id="IPR036265">
    <property type="entry name" value="HIT-like_sf"/>
</dbReference>
<reference evidence="10" key="1">
    <citation type="submission" date="2023-07" db="EMBL/GenBank/DDBJ databases">
        <authorList>
            <consortium name="CYATHOMIX"/>
        </authorList>
    </citation>
    <scope>NUCLEOTIDE SEQUENCE</scope>
    <source>
        <strain evidence="10">N/A</strain>
    </source>
</reference>
<dbReference type="SUPFAM" id="SSF54197">
    <property type="entry name" value="HIT-like"/>
    <property type="match status" value="1"/>
</dbReference>
<dbReference type="PANTHER" id="PTHR12486">
    <property type="entry name" value="APRATAXIN-RELATED"/>
    <property type="match status" value="1"/>
</dbReference>
<keyword evidence="11" id="KW-1185">Reference proteome</keyword>
<dbReference type="GO" id="GO:0016787">
    <property type="term" value="F:hydrolase activity"/>
    <property type="evidence" value="ECO:0007669"/>
    <property type="project" value="UniProtKB-KW"/>
</dbReference>
<gene>
    <name evidence="10" type="ORF">CYNAS_LOCUS550</name>
</gene>
<evidence type="ECO:0000256" key="7">
    <source>
        <dbReference type="PROSITE-ProRule" id="PRU00464"/>
    </source>
</evidence>
<accession>A0AA36DJ32</accession>
<dbReference type="AlphaFoldDB" id="A0AA36DJ32"/>
<feature type="compositionally biased region" description="Basic and acidic residues" evidence="8">
    <location>
        <begin position="157"/>
        <end position="167"/>
    </location>
</feature>